<dbReference type="InterPro" id="IPR000086">
    <property type="entry name" value="NUDIX_hydrolase_dom"/>
</dbReference>
<evidence type="ECO:0000256" key="5">
    <source>
        <dbReference type="RuleBase" id="RU003476"/>
    </source>
</evidence>
<dbReference type="InterPro" id="IPR020084">
    <property type="entry name" value="NUDIX_hydrolase_CS"/>
</dbReference>
<dbReference type="InterPro" id="IPR020476">
    <property type="entry name" value="Nudix_hydrolase"/>
</dbReference>
<evidence type="ECO:0000256" key="2">
    <source>
        <dbReference type="ARBA" id="ARBA00005582"/>
    </source>
</evidence>
<dbReference type="AlphaFoldDB" id="A0A1X0DII5"/>
<evidence type="ECO:0000313" key="7">
    <source>
        <dbReference type="EMBL" id="ORA72201.1"/>
    </source>
</evidence>
<comment type="caution">
    <text evidence="7">The sequence shown here is derived from an EMBL/GenBank/DDBJ whole genome shotgun (WGS) entry which is preliminary data.</text>
</comment>
<comment type="cofactor">
    <cofactor evidence="1">
        <name>Mg(2+)</name>
        <dbReference type="ChEBI" id="CHEBI:18420"/>
    </cofactor>
</comment>
<evidence type="ECO:0000259" key="6">
    <source>
        <dbReference type="PROSITE" id="PS51462"/>
    </source>
</evidence>
<dbReference type="RefSeq" id="WP_083029913.1">
    <property type="nucleotide sequence ID" value="NZ_AP022618.1"/>
</dbReference>
<feature type="domain" description="Nudix hydrolase" evidence="6">
    <location>
        <begin position="10"/>
        <end position="137"/>
    </location>
</feature>
<evidence type="ECO:0000256" key="4">
    <source>
        <dbReference type="ARBA" id="ARBA00022842"/>
    </source>
</evidence>
<keyword evidence="4" id="KW-0460">Magnesium</keyword>
<gene>
    <name evidence="7" type="ORF">BST26_06135</name>
</gene>
<dbReference type="EMBL" id="MVHS01000009">
    <property type="protein sequence ID" value="ORA72201.1"/>
    <property type="molecule type" value="Genomic_DNA"/>
</dbReference>
<accession>A0A1X0DII5</accession>
<dbReference type="SUPFAM" id="SSF53254">
    <property type="entry name" value="Phosphoglycerate mutase-like"/>
    <property type="match status" value="1"/>
</dbReference>
<dbReference type="SUPFAM" id="SSF55811">
    <property type="entry name" value="Nudix"/>
    <property type="match status" value="1"/>
</dbReference>
<reference evidence="7 8" key="1">
    <citation type="submission" date="2016-12" db="EMBL/GenBank/DDBJ databases">
        <title>The new phylogeny of genus Mycobacterium.</title>
        <authorList>
            <person name="Tortoli E."/>
            <person name="Trovato A."/>
            <person name="Cirillo D.M."/>
        </authorList>
    </citation>
    <scope>NUCLEOTIDE SEQUENCE [LARGE SCALE GENOMIC DNA]</scope>
    <source>
        <strain evidence="7 8">DSM 45130</strain>
    </source>
</reference>
<comment type="similarity">
    <text evidence="2 5">Belongs to the Nudix hydrolase family.</text>
</comment>
<dbReference type="OrthoDB" id="4287477at2"/>
<dbReference type="STRING" id="444597.BST26_06135"/>
<dbReference type="GO" id="GO:0016787">
    <property type="term" value="F:hydrolase activity"/>
    <property type="evidence" value="ECO:0007669"/>
    <property type="project" value="UniProtKB-KW"/>
</dbReference>
<dbReference type="PANTHER" id="PTHR43222">
    <property type="entry name" value="NUDIX HYDROLASE 23"/>
    <property type="match status" value="1"/>
</dbReference>
<dbReference type="InterPro" id="IPR029033">
    <property type="entry name" value="His_PPase_superfam"/>
</dbReference>
<dbReference type="Proteomes" id="UP000192801">
    <property type="component" value="Unassembled WGS sequence"/>
</dbReference>
<dbReference type="InterPro" id="IPR013078">
    <property type="entry name" value="His_Pase_superF_clade-1"/>
</dbReference>
<dbReference type="InterPro" id="IPR015797">
    <property type="entry name" value="NUDIX_hydrolase-like_dom_sf"/>
</dbReference>
<dbReference type="Gene3D" id="3.90.79.10">
    <property type="entry name" value="Nucleoside Triphosphate Pyrophosphohydrolase"/>
    <property type="match status" value="1"/>
</dbReference>
<protein>
    <submittedName>
        <fullName evidence="7">NUDIX hydrolase</fullName>
    </submittedName>
</protein>
<dbReference type="PRINTS" id="PR00502">
    <property type="entry name" value="NUDIXFAMILY"/>
</dbReference>
<name>A0A1X0DII5_9MYCO</name>
<evidence type="ECO:0000256" key="1">
    <source>
        <dbReference type="ARBA" id="ARBA00001946"/>
    </source>
</evidence>
<dbReference type="PANTHER" id="PTHR43222:SF9">
    <property type="entry name" value="8-OXO-(D)GTP PHOSPHATASE"/>
    <property type="match status" value="1"/>
</dbReference>
<dbReference type="PROSITE" id="PS00893">
    <property type="entry name" value="NUDIX_BOX"/>
    <property type="match status" value="1"/>
</dbReference>
<dbReference type="Pfam" id="PF00293">
    <property type="entry name" value="NUDIX"/>
    <property type="match status" value="1"/>
</dbReference>
<proteinExistence type="inferred from homology"/>
<sequence length="305" mass="34151">MSRDQPGVRPPVLAAGGVLWRPSPEGAPEVAVIHRPRYDDWSLPKGKVDRGESEPVAAVREIFEETGFRSRLGRYLGSVSYPVANTTKKVTYWVARAGDGEFRPNREVDELRWLSVPEAAELLVYPYDRKMLRRFAKMNPDTHTVLVVRHGVAGRKSRYRGNDDRLRPLDQQGRLQADALAGLLLAFGAEELHAADRTRCHQTLEPLAAELQTDIINEPALTEEAYADSRKRARARMLEIAAGDPTPVICSQGKVIPPVIDWWCERDSVTPDKSRNRKGSVWVLSMRHGRLVAADHIASPLAVRT</sequence>
<evidence type="ECO:0000313" key="8">
    <source>
        <dbReference type="Proteomes" id="UP000192801"/>
    </source>
</evidence>
<keyword evidence="8" id="KW-1185">Reference proteome</keyword>
<evidence type="ECO:0000256" key="3">
    <source>
        <dbReference type="ARBA" id="ARBA00022801"/>
    </source>
</evidence>
<dbReference type="PROSITE" id="PS51462">
    <property type="entry name" value="NUDIX"/>
    <property type="match status" value="1"/>
</dbReference>
<organism evidence="7 8">
    <name type="scientific">Mycolicibacterium insubricum</name>
    <dbReference type="NCBI Taxonomy" id="444597"/>
    <lineage>
        <taxon>Bacteria</taxon>
        <taxon>Bacillati</taxon>
        <taxon>Actinomycetota</taxon>
        <taxon>Actinomycetes</taxon>
        <taxon>Mycobacteriales</taxon>
        <taxon>Mycobacteriaceae</taxon>
        <taxon>Mycolicibacterium</taxon>
    </lineage>
</organism>
<dbReference type="Gene3D" id="3.40.50.1240">
    <property type="entry name" value="Phosphoglycerate mutase-like"/>
    <property type="match status" value="1"/>
</dbReference>
<keyword evidence="3 5" id="KW-0378">Hydrolase</keyword>
<dbReference type="Pfam" id="PF00300">
    <property type="entry name" value="His_Phos_1"/>
    <property type="match status" value="1"/>
</dbReference>
<dbReference type="CDD" id="cd03673">
    <property type="entry name" value="NUDIX_Ap6A_hydrolase"/>
    <property type="match status" value="1"/>
</dbReference>
<dbReference type="SMART" id="SM00855">
    <property type="entry name" value="PGAM"/>
    <property type="match status" value="1"/>
</dbReference>